<sequence>MSGRIHTLTPQLTEAERGAVVLDEEISVEEPHEVQLSLMGKLWTNRPFNTQDFMRTMKMVWKPVHDLEISQLDSNLFVFQFCHWRDRKRVLENEPWNFDNQLVILIEISGNEQPSEIRLDHAPMCVRVYDVPFNLLKPKPLLRGSFAQGGDAKDYPVMDDDDFLDPRLFQYSDELRASPLHRLQLLHNSGASVTKVKKKLVFKPAGKDIGKQTVPNDDLSPGGLTDEAPTARAEMVHPRHVPNATPEKTWVREEGSVRDSPVGNTVAKAQRIGRTEREDPELDAAILPTDLNVTLIPGLQSPIPLLFGSLTSTILSSLIQLGRPLVETENPVVSGSNDLCLSGVGDKQNLTSPPLVFEQVIPVSPSSVHRGNVPTAIPPVPSLCVTQSGYNAAGPSMPNTKWKRLARLAPVGSGLVVDQGGSAKWKNPCASDGDLSDENEVLSGDW</sequence>
<dbReference type="PANTHER" id="PTHR31286:SF167">
    <property type="entry name" value="OS09G0268800 PROTEIN"/>
    <property type="match status" value="1"/>
</dbReference>
<evidence type="ECO:0000259" key="2">
    <source>
        <dbReference type="Pfam" id="PF14111"/>
    </source>
</evidence>
<dbReference type="PANTHER" id="PTHR31286">
    <property type="entry name" value="GLYCINE-RICH CELL WALL STRUCTURAL PROTEIN 1.8-LIKE"/>
    <property type="match status" value="1"/>
</dbReference>
<comment type="caution">
    <text evidence="3">The sequence shown here is derived from an EMBL/GenBank/DDBJ whole genome shotgun (WGS) entry which is preliminary data.</text>
</comment>
<dbReference type="EMBL" id="JAKUCV010007118">
    <property type="protein sequence ID" value="KAJ4824672.1"/>
    <property type="molecule type" value="Genomic_DNA"/>
</dbReference>
<gene>
    <name evidence="3" type="ORF">Tsubulata_041854</name>
</gene>
<name>A0A9Q0J1M4_9ROSI</name>
<accession>A0A9Q0J1M4</accession>
<dbReference type="InterPro" id="IPR040256">
    <property type="entry name" value="At4g02000-like"/>
</dbReference>
<proteinExistence type="predicted"/>
<evidence type="ECO:0000313" key="3">
    <source>
        <dbReference type="EMBL" id="KAJ4824672.1"/>
    </source>
</evidence>
<reference evidence="3" key="1">
    <citation type="submission" date="2022-02" db="EMBL/GenBank/DDBJ databases">
        <authorList>
            <person name="Henning P.M."/>
            <person name="McCubbin A.G."/>
            <person name="Shore J.S."/>
        </authorList>
    </citation>
    <scope>NUCLEOTIDE SEQUENCE</scope>
    <source>
        <strain evidence="3">F60SS</strain>
        <tissue evidence="3">Leaves</tissue>
    </source>
</reference>
<keyword evidence="4" id="KW-1185">Reference proteome</keyword>
<reference evidence="3" key="2">
    <citation type="journal article" date="2023" name="Plants (Basel)">
        <title>Annotation of the Turnera subulata (Passifloraceae) Draft Genome Reveals the S-Locus Evolved after the Divergence of Turneroideae from Passifloroideae in a Stepwise Manner.</title>
        <authorList>
            <person name="Henning P.M."/>
            <person name="Roalson E.H."/>
            <person name="Mir W."/>
            <person name="McCubbin A.G."/>
            <person name="Shore J.S."/>
        </authorList>
    </citation>
    <scope>NUCLEOTIDE SEQUENCE</scope>
    <source>
        <strain evidence="3">F60SS</strain>
    </source>
</reference>
<protein>
    <recommendedName>
        <fullName evidence="2">DUF4283 domain-containing protein</fullName>
    </recommendedName>
</protein>
<dbReference type="OrthoDB" id="1939268at2759"/>
<feature type="region of interest" description="Disordered" evidence="1">
    <location>
        <begin position="422"/>
        <end position="446"/>
    </location>
</feature>
<dbReference type="Pfam" id="PF14111">
    <property type="entry name" value="DUF4283"/>
    <property type="match status" value="1"/>
</dbReference>
<dbReference type="InterPro" id="IPR025558">
    <property type="entry name" value="DUF4283"/>
</dbReference>
<dbReference type="AlphaFoldDB" id="A0A9Q0J1M4"/>
<feature type="domain" description="DUF4283" evidence="2">
    <location>
        <begin position="35"/>
        <end position="115"/>
    </location>
</feature>
<organism evidence="3 4">
    <name type="scientific">Turnera subulata</name>
    <dbReference type="NCBI Taxonomy" id="218843"/>
    <lineage>
        <taxon>Eukaryota</taxon>
        <taxon>Viridiplantae</taxon>
        <taxon>Streptophyta</taxon>
        <taxon>Embryophyta</taxon>
        <taxon>Tracheophyta</taxon>
        <taxon>Spermatophyta</taxon>
        <taxon>Magnoliopsida</taxon>
        <taxon>eudicotyledons</taxon>
        <taxon>Gunneridae</taxon>
        <taxon>Pentapetalae</taxon>
        <taxon>rosids</taxon>
        <taxon>fabids</taxon>
        <taxon>Malpighiales</taxon>
        <taxon>Passifloraceae</taxon>
        <taxon>Turnera</taxon>
    </lineage>
</organism>
<evidence type="ECO:0000256" key="1">
    <source>
        <dbReference type="SAM" id="MobiDB-lite"/>
    </source>
</evidence>
<evidence type="ECO:0000313" key="4">
    <source>
        <dbReference type="Proteomes" id="UP001141552"/>
    </source>
</evidence>
<dbReference type="Proteomes" id="UP001141552">
    <property type="component" value="Unassembled WGS sequence"/>
</dbReference>